<dbReference type="OrthoDB" id="25948at2157"/>
<evidence type="ECO:0000313" key="3">
    <source>
        <dbReference type="Proteomes" id="UP000008138"/>
    </source>
</evidence>
<dbReference type="STRING" id="999630.TUZN_0913"/>
<dbReference type="KEGG" id="tuz:TUZN_0913"/>
<reference key="2">
    <citation type="submission" date="2011-03" db="EMBL/GenBank/DDBJ databases">
        <title>Complete genome sequence of the thermoacidophilic crenarchaeon Thermoproteus uzoniensis 768-20.</title>
        <authorList>
            <person name="Mardanov A.V."/>
            <person name="Gumerov V.M."/>
            <person name="Beletsky A.V."/>
            <person name="Prokofeva M.I."/>
            <person name="Bonch-Osmolovskaya E.A."/>
            <person name="Ravin N.V."/>
            <person name="Skryabin K.G."/>
        </authorList>
    </citation>
    <scope>NUCLEOTIDE SEQUENCE</scope>
    <source>
        <strain>768-20</strain>
    </source>
</reference>
<dbReference type="RefSeq" id="WP_013679733.1">
    <property type="nucleotide sequence ID" value="NC_015315.1"/>
</dbReference>
<dbReference type="GO" id="GO:0005524">
    <property type="term" value="F:ATP binding"/>
    <property type="evidence" value="ECO:0007669"/>
    <property type="project" value="InterPro"/>
</dbReference>
<dbReference type="Proteomes" id="UP000008138">
    <property type="component" value="Chromosome"/>
</dbReference>
<evidence type="ECO:0000313" key="2">
    <source>
        <dbReference type="EMBL" id="AEA12397.1"/>
    </source>
</evidence>
<dbReference type="eggNOG" id="arCOG03408">
    <property type="taxonomic scope" value="Archaea"/>
</dbReference>
<organism evidence="2 3">
    <name type="scientific">Thermoproteus uzoniensis (strain 768-20)</name>
    <dbReference type="NCBI Taxonomy" id="999630"/>
    <lineage>
        <taxon>Archaea</taxon>
        <taxon>Thermoproteota</taxon>
        <taxon>Thermoprotei</taxon>
        <taxon>Thermoproteales</taxon>
        <taxon>Thermoproteaceae</taxon>
        <taxon>Thermoproteus</taxon>
    </lineage>
</organism>
<dbReference type="GeneID" id="10360446"/>
<gene>
    <name evidence="2" type="ordered locus">TUZN_0913</name>
</gene>
<evidence type="ECO:0000259" key="1">
    <source>
        <dbReference type="Pfam" id="PF01637"/>
    </source>
</evidence>
<dbReference type="InterPro" id="IPR027417">
    <property type="entry name" value="P-loop_NTPase"/>
</dbReference>
<name>F2L5V2_THEU7</name>
<reference evidence="2 3" key="1">
    <citation type="journal article" date="2011" name="J. Bacteriol.">
        <title>Complete genome sequence of the thermoacidophilic crenarchaeon Thermoproteus uzoniensis 768-20.</title>
        <authorList>
            <person name="Mardanov A.V."/>
            <person name="Gumerov V.M."/>
            <person name="Beletsky A.V."/>
            <person name="Prokofeva M.I."/>
            <person name="Bonch-Osmolovskaya E.A."/>
            <person name="Ravin N.V."/>
            <person name="Skryabin K.G."/>
        </authorList>
    </citation>
    <scope>NUCLEOTIDE SEQUENCE [LARGE SCALE GENOMIC DNA]</scope>
    <source>
        <strain evidence="2 3">768-20</strain>
    </source>
</reference>
<dbReference type="HOGENOM" id="CLU_070505_0_0_2"/>
<accession>F2L5V2</accession>
<proteinExistence type="predicted"/>
<dbReference type="Pfam" id="PF01637">
    <property type="entry name" value="ATPase_2"/>
    <property type="match status" value="1"/>
</dbReference>
<protein>
    <recommendedName>
        <fullName evidence="1">ATPase domain-containing protein</fullName>
    </recommendedName>
</protein>
<dbReference type="AlphaFoldDB" id="F2L5V2"/>
<sequence>MGRIRLDLARGLAVVFADREAALRRVEEWAERGTRLVKLVFGPEGCGKSAWLRQSAELLRELGFDVLYVNPLQREFLAEVGVSDVRSRLVEILREATAEAWGRAAWALIDLARELIKAGRRRVALLADDIFQAIGLDKAAIYVKGMLGVIEYPPRSYDAVVAVVAAGEGVARREIGRHMWADQYPMWNMSRDGFKQLYDQIPGDKPPFEDVWRLTGGNPRLLGQLYEAGWDVDKVVEMFMRGKELNSPDLFRWRGWLEKAVEDPDVLWTVEAPEGLLDILVERNLVVHNLHDRDPRFWVDAPPPERDPELGVGKYVAWQTPLHREAVRKALGYGLRPI</sequence>
<dbReference type="SUPFAM" id="SSF52540">
    <property type="entry name" value="P-loop containing nucleoside triphosphate hydrolases"/>
    <property type="match status" value="1"/>
</dbReference>
<dbReference type="InterPro" id="IPR011579">
    <property type="entry name" value="ATPase_dom"/>
</dbReference>
<keyword evidence="3" id="KW-1185">Reference proteome</keyword>
<feature type="domain" description="ATPase" evidence="1">
    <location>
        <begin position="16"/>
        <end position="225"/>
    </location>
</feature>
<dbReference type="EMBL" id="CP002590">
    <property type="protein sequence ID" value="AEA12397.1"/>
    <property type="molecule type" value="Genomic_DNA"/>
</dbReference>